<dbReference type="OrthoDB" id="3068861at2759"/>
<organism evidence="2 3">
    <name type="scientific">Coprinellus micaceus</name>
    <name type="common">Glistening ink-cap mushroom</name>
    <name type="synonym">Coprinus micaceus</name>
    <dbReference type="NCBI Taxonomy" id="71717"/>
    <lineage>
        <taxon>Eukaryota</taxon>
        <taxon>Fungi</taxon>
        <taxon>Dikarya</taxon>
        <taxon>Basidiomycota</taxon>
        <taxon>Agaricomycotina</taxon>
        <taxon>Agaricomycetes</taxon>
        <taxon>Agaricomycetidae</taxon>
        <taxon>Agaricales</taxon>
        <taxon>Agaricineae</taxon>
        <taxon>Psathyrellaceae</taxon>
        <taxon>Coprinellus</taxon>
    </lineage>
</organism>
<gene>
    <name evidence="2" type="ORF">FA13DRAFT_1773934</name>
</gene>
<evidence type="ECO:0000256" key="1">
    <source>
        <dbReference type="SAM" id="MobiDB-lite"/>
    </source>
</evidence>
<evidence type="ECO:0000313" key="2">
    <source>
        <dbReference type="EMBL" id="TEB32180.1"/>
    </source>
</evidence>
<name>A0A4Y7TDG2_COPMI</name>
<keyword evidence="3" id="KW-1185">Reference proteome</keyword>
<feature type="region of interest" description="Disordered" evidence="1">
    <location>
        <begin position="297"/>
        <end position="352"/>
    </location>
</feature>
<evidence type="ECO:0008006" key="4">
    <source>
        <dbReference type="Google" id="ProtNLM"/>
    </source>
</evidence>
<proteinExistence type="predicted"/>
<reference evidence="2 3" key="1">
    <citation type="journal article" date="2019" name="Nat. Ecol. Evol.">
        <title>Megaphylogeny resolves global patterns of mushroom evolution.</title>
        <authorList>
            <person name="Varga T."/>
            <person name="Krizsan K."/>
            <person name="Foldi C."/>
            <person name="Dima B."/>
            <person name="Sanchez-Garcia M."/>
            <person name="Sanchez-Ramirez S."/>
            <person name="Szollosi G.J."/>
            <person name="Szarkandi J.G."/>
            <person name="Papp V."/>
            <person name="Albert L."/>
            <person name="Andreopoulos W."/>
            <person name="Angelini C."/>
            <person name="Antonin V."/>
            <person name="Barry K.W."/>
            <person name="Bougher N.L."/>
            <person name="Buchanan P."/>
            <person name="Buyck B."/>
            <person name="Bense V."/>
            <person name="Catcheside P."/>
            <person name="Chovatia M."/>
            <person name="Cooper J."/>
            <person name="Damon W."/>
            <person name="Desjardin D."/>
            <person name="Finy P."/>
            <person name="Geml J."/>
            <person name="Haridas S."/>
            <person name="Hughes K."/>
            <person name="Justo A."/>
            <person name="Karasinski D."/>
            <person name="Kautmanova I."/>
            <person name="Kiss B."/>
            <person name="Kocsube S."/>
            <person name="Kotiranta H."/>
            <person name="LaButti K.M."/>
            <person name="Lechner B.E."/>
            <person name="Liimatainen K."/>
            <person name="Lipzen A."/>
            <person name="Lukacs Z."/>
            <person name="Mihaltcheva S."/>
            <person name="Morgado L.N."/>
            <person name="Niskanen T."/>
            <person name="Noordeloos M.E."/>
            <person name="Ohm R.A."/>
            <person name="Ortiz-Santana B."/>
            <person name="Ovrebo C."/>
            <person name="Racz N."/>
            <person name="Riley R."/>
            <person name="Savchenko A."/>
            <person name="Shiryaev A."/>
            <person name="Soop K."/>
            <person name="Spirin V."/>
            <person name="Szebenyi C."/>
            <person name="Tomsovsky M."/>
            <person name="Tulloss R.E."/>
            <person name="Uehling J."/>
            <person name="Grigoriev I.V."/>
            <person name="Vagvolgyi C."/>
            <person name="Papp T."/>
            <person name="Martin F.M."/>
            <person name="Miettinen O."/>
            <person name="Hibbett D.S."/>
            <person name="Nagy L.G."/>
        </authorList>
    </citation>
    <scope>NUCLEOTIDE SEQUENCE [LARGE SCALE GENOMIC DNA]</scope>
    <source>
        <strain evidence="2 3">FP101781</strain>
    </source>
</reference>
<dbReference type="EMBL" id="QPFP01000016">
    <property type="protein sequence ID" value="TEB32180.1"/>
    <property type="molecule type" value="Genomic_DNA"/>
</dbReference>
<comment type="caution">
    <text evidence="2">The sequence shown here is derived from an EMBL/GenBank/DDBJ whole genome shotgun (WGS) entry which is preliminary data.</text>
</comment>
<sequence>MHNDASRNQLRLGGAVDSLSEGDLFYRCYAIRYAGPLVTAYSVHPVCSCPAVDYRDRPRIAYSALVAITIGSVRNPYTGSPAGLIYVVQRKPASWYSLNLSEASKDPKTRRSRLTGLSEITLQPVSEDPDNEDYSHIAALLEEAQADAEADEHTVAVIPNFQHDLESIWWLTIYTVTARVDHPPSNEFAREIFQHTTELGHHRAVFLEKDILQQSFAKRLHPDIASIAGTLELLRRWLLDQYERRNEARRLGNTAKDLESYADIHNEFYFIFKMMADMYKPKPKVWNFPLINEDAQDVVTPPQPRKRARSARNDDDDDDYREGSDEPDDNTDDGQPKKAKASTKKLSSTGKK</sequence>
<protein>
    <recommendedName>
        <fullName evidence="4">Fungal-type protein kinase domain-containing protein</fullName>
    </recommendedName>
</protein>
<evidence type="ECO:0000313" key="3">
    <source>
        <dbReference type="Proteomes" id="UP000298030"/>
    </source>
</evidence>
<dbReference type="AlphaFoldDB" id="A0A4Y7TDG2"/>
<accession>A0A4Y7TDG2</accession>
<feature type="compositionally biased region" description="Acidic residues" evidence="1">
    <location>
        <begin position="314"/>
        <end position="332"/>
    </location>
</feature>
<dbReference type="Proteomes" id="UP000298030">
    <property type="component" value="Unassembled WGS sequence"/>
</dbReference>